<dbReference type="Gene3D" id="1.10.238.260">
    <property type="match status" value="1"/>
</dbReference>
<dbReference type="PROSITE" id="PS00815">
    <property type="entry name" value="AIPM_HOMOCIT_SYNTH_1"/>
    <property type="match status" value="1"/>
</dbReference>
<dbReference type="Pfam" id="PF22617">
    <property type="entry name" value="HCS_D2"/>
    <property type="match status" value="1"/>
</dbReference>
<keyword evidence="2 3" id="KW-0808">Transferase</keyword>
<evidence type="ECO:0000256" key="2">
    <source>
        <dbReference type="ARBA" id="ARBA00022679"/>
    </source>
</evidence>
<name>M1NAQ8_DESSD</name>
<dbReference type="OrthoDB" id="9803573at2"/>
<dbReference type="Gene3D" id="3.20.20.70">
    <property type="entry name" value="Aldolase class I"/>
    <property type="match status" value="1"/>
</dbReference>
<dbReference type="InterPro" id="IPR002034">
    <property type="entry name" value="AIPM/Hcit_synth_CS"/>
</dbReference>
<evidence type="ECO:0000313" key="5">
    <source>
        <dbReference type="EMBL" id="AGF76914.1"/>
    </source>
</evidence>
<dbReference type="Pfam" id="PF00682">
    <property type="entry name" value="HMGL-like"/>
    <property type="match status" value="1"/>
</dbReference>
<protein>
    <submittedName>
        <fullName evidence="5">Isopropylmalate/homocitrate/citramalate synthase</fullName>
    </submittedName>
</protein>
<gene>
    <name evidence="5" type="ordered locus">UWK_00329</name>
</gene>
<dbReference type="PANTHER" id="PTHR42880">
    <property type="entry name" value="HOMOCITRATE SYNTHASE"/>
    <property type="match status" value="1"/>
</dbReference>
<dbReference type="PROSITE" id="PS50991">
    <property type="entry name" value="PYR_CT"/>
    <property type="match status" value="1"/>
</dbReference>
<evidence type="ECO:0000313" key="6">
    <source>
        <dbReference type="Proteomes" id="UP000011721"/>
    </source>
</evidence>
<dbReference type="SUPFAM" id="SSF51569">
    <property type="entry name" value="Aldolase"/>
    <property type="match status" value="1"/>
</dbReference>
<dbReference type="STRING" id="1167006.UWK_00329"/>
<proteinExistence type="inferred from homology"/>
<dbReference type="InterPro" id="IPR054691">
    <property type="entry name" value="LeuA/HCS_post-cat"/>
</dbReference>
<evidence type="ECO:0000259" key="4">
    <source>
        <dbReference type="PROSITE" id="PS50991"/>
    </source>
</evidence>
<dbReference type="GO" id="GO:0019752">
    <property type="term" value="P:carboxylic acid metabolic process"/>
    <property type="evidence" value="ECO:0007669"/>
    <property type="project" value="InterPro"/>
</dbReference>
<dbReference type="RefSeq" id="WP_015402612.1">
    <property type="nucleotide sequence ID" value="NC_020304.1"/>
</dbReference>
<dbReference type="EMBL" id="CP003985">
    <property type="protein sequence ID" value="AGF76914.1"/>
    <property type="molecule type" value="Genomic_DNA"/>
</dbReference>
<comment type="similarity">
    <text evidence="1 3">Belongs to the alpha-IPM synthase/homocitrate synthase family.</text>
</comment>
<dbReference type="AlphaFoldDB" id="M1NAQ8"/>
<dbReference type="InterPro" id="IPR013785">
    <property type="entry name" value="Aldolase_TIM"/>
</dbReference>
<feature type="domain" description="Pyruvate carboxyltransferase" evidence="4">
    <location>
        <begin position="9"/>
        <end position="263"/>
    </location>
</feature>
<dbReference type="PATRIC" id="fig|1167006.5.peg.371"/>
<dbReference type="eggNOG" id="COG0119">
    <property type="taxonomic scope" value="Bacteria"/>
</dbReference>
<dbReference type="InterPro" id="IPR000891">
    <property type="entry name" value="PYR_CT"/>
</dbReference>
<reference evidence="6" key="1">
    <citation type="journal article" date="2013" name="Stand. Genomic Sci.">
        <title>Complete genome sequence of Desulfocapsa sulfexigens, a marine deltaproteobacterium specialized in disproportionating inorganic sulfur compounds.</title>
        <authorList>
            <person name="Finster K.W."/>
            <person name="Kjeldsen K.U."/>
            <person name="Kube M."/>
            <person name="Reinhardt R."/>
            <person name="Mussmann M."/>
            <person name="Amann R."/>
            <person name="Schreiber L."/>
        </authorList>
    </citation>
    <scope>NUCLEOTIDE SEQUENCE [LARGE SCALE GENOMIC DNA]</scope>
    <source>
        <strain evidence="6">DSM 10523 / SB164P1</strain>
    </source>
</reference>
<dbReference type="Proteomes" id="UP000011721">
    <property type="component" value="Chromosome"/>
</dbReference>
<dbReference type="HOGENOM" id="CLU_022158_4_0_7"/>
<sequence>MNKSKRKPTKIIDTTLREGEQTPGVYFDLSVKKQITRGLADIGVDEIEIGIANKANTDLGALAEFIRTTYPHQSFSLWARCMEADIDHGASLRPSCLSLSIPASDLHLNKKLGKDRTWALKQLKRSIQQALSAGVPKVALGLEDASRADISFLRELAQAAEEAGAFRLRLADTVGICTPSTIVQLLEVMSGLKLELAVHCHNDFGMATANTITALENGAIWGDTTLLGLGERAGNSRLEEVIAFFVLQKKTGHYNLAGLSELSRMVARESGQEIPPFRPIIGNALFFCETGIHLQGIFADPTTYEPFSPETIGASRTLLIGRQAGRRSILATLSRLGLTAPDEPELARLTQQIRSLAISRRRPLGDHEILELLNSQA</sequence>
<dbReference type="GO" id="GO:0046912">
    <property type="term" value="F:acyltransferase activity, acyl groups converted into alkyl on transfer"/>
    <property type="evidence" value="ECO:0007669"/>
    <property type="project" value="InterPro"/>
</dbReference>
<keyword evidence="6" id="KW-1185">Reference proteome</keyword>
<dbReference type="PANTHER" id="PTHR42880:SF1">
    <property type="entry name" value="ISOPROPYLMALATE_HOMOCITRATE_CITRAMALATE SYNTHASE FAMILY PROTEIN"/>
    <property type="match status" value="1"/>
</dbReference>
<organism evidence="5 6">
    <name type="scientific">Desulfocapsa sulfexigens (strain DSM 10523 / SB164P1)</name>
    <dbReference type="NCBI Taxonomy" id="1167006"/>
    <lineage>
        <taxon>Bacteria</taxon>
        <taxon>Pseudomonadati</taxon>
        <taxon>Thermodesulfobacteriota</taxon>
        <taxon>Desulfobulbia</taxon>
        <taxon>Desulfobulbales</taxon>
        <taxon>Desulfocapsaceae</taxon>
        <taxon>Desulfocapsa</taxon>
    </lineage>
</organism>
<dbReference type="PROSITE" id="PS00816">
    <property type="entry name" value="AIPM_HOMOCIT_SYNTH_2"/>
    <property type="match status" value="1"/>
</dbReference>
<accession>M1NAQ8</accession>
<evidence type="ECO:0000256" key="1">
    <source>
        <dbReference type="ARBA" id="ARBA00006154"/>
    </source>
</evidence>
<dbReference type="KEGG" id="dsf:UWK_00329"/>
<evidence type="ECO:0000256" key="3">
    <source>
        <dbReference type="RuleBase" id="RU003523"/>
    </source>
</evidence>